<accession>A0ABQ8FH97</accession>
<gene>
    <name evidence="3" type="ORF">BASA50_003868</name>
</gene>
<reference evidence="3 4" key="1">
    <citation type="submission" date="2021-02" db="EMBL/GenBank/DDBJ databases">
        <title>Variation within the Batrachochytrium salamandrivorans European outbreak.</title>
        <authorList>
            <person name="Kelly M."/>
            <person name="Pasmans F."/>
            <person name="Shea T.P."/>
            <person name="Munoz J.F."/>
            <person name="Carranza S."/>
            <person name="Cuomo C.A."/>
            <person name="Martel A."/>
        </authorList>
    </citation>
    <scope>NUCLEOTIDE SEQUENCE [LARGE SCALE GENOMIC DNA]</scope>
    <source>
        <strain evidence="3 4">AMFP18/2</strain>
    </source>
</reference>
<dbReference type="Proteomes" id="UP001648503">
    <property type="component" value="Unassembled WGS sequence"/>
</dbReference>
<keyword evidence="2" id="KW-0732">Signal</keyword>
<feature type="chain" id="PRO_5047127123" evidence="2">
    <location>
        <begin position="21"/>
        <end position="277"/>
    </location>
</feature>
<name>A0ABQ8FH97_9FUNG</name>
<protein>
    <submittedName>
        <fullName evidence="3">Uncharacterized protein</fullName>
    </submittedName>
</protein>
<evidence type="ECO:0000256" key="2">
    <source>
        <dbReference type="SAM" id="SignalP"/>
    </source>
</evidence>
<feature type="compositionally biased region" description="Basic residues" evidence="1">
    <location>
        <begin position="254"/>
        <end position="263"/>
    </location>
</feature>
<feature type="region of interest" description="Disordered" evidence="1">
    <location>
        <begin position="33"/>
        <end position="277"/>
    </location>
</feature>
<sequence>MKPFVLTFVAILATGTATLALPTRNYVDQSFLERRADDEDPPARSPRVESLLPAGGKNRDSPARPPRVESLLLSADGKNRDPPTQRGEVSNPRNKPPVASKPLNLKPPTAPKPYKGKDQPKSGDYNSGSNADESTQKGLYSSAGSPRRGEKVAPKPKNTVSSSENLDDKFPLRPISRKDPGRGNIKKIRPKKDPSPPNDGEPVYAKINRQKKKPPITKSTDEDELVYAEINHQKKPPPRRKSSDEDELVYQNVGHRKTNPPRRKPVDEDTIYSELRH</sequence>
<evidence type="ECO:0000256" key="1">
    <source>
        <dbReference type="SAM" id="MobiDB-lite"/>
    </source>
</evidence>
<comment type="caution">
    <text evidence="3">The sequence shown here is derived from an EMBL/GenBank/DDBJ whole genome shotgun (WGS) entry which is preliminary data.</text>
</comment>
<feature type="compositionally biased region" description="Basic and acidic residues" evidence="1">
    <location>
        <begin position="166"/>
        <end position="181"/>
    </location>
</feature>
<evidence type="ECO:0000313" key="4">
    <source>
        <dbReference type="Proteomes" id="UP001648503"/>
    </source>
</evidence>
<feature type="signal peptide" evidence="2">
    <location>
        <begin position="1"/>
        <end position="20"/>
    </location>
</feature>
<keyword evidence="4" id="KW-1185">Reference proteome</keyword>
<organism evidence="3 4">
    <name type="scientific">Batrachochytrium salamandrivorans</name>
    <dbReference type="NCBI Taxonomy" id="1357716"/>
    <lineage>
        <taxon>Eukaryota</taxon>
        <taxon>Fungi</taxon>
        <taxon>Fungi incertae sedis</taxon>
        <taxon>Chytridiomycota</taxon>
        <taxon>Chytridiomycota incertae sedis</taxon>
        <taxon>Chytridiomycetes</taxon>
        <taxon>Rhizophydiales</taxon>
        <taxon>Rhizophydiales incertae sedis</taxon>
        <taxon>Batrachochytrium</taxon>
    </lineage>
</organism>
<proteinExistence type="predicted"/>
<feature type="compositionally biased region" description="Polar residues" evidence="1">
    <location>
        <begin position="124"/>
        <end position="144"/>
    </location>
</feature>
<dbReference type="EMBL" id="JAFCIX010000114">
    <property type="protein sequence ID" value="KAH6598254.1"/>
    <property type="molecule type" value="Genomic_DNA"/>
</dbReference>
<evidence type="ECO:0000313" key="3">
    <source>
        <dbReference type="EMBL" id="KAH6598254.1"/>
    </source>
</evidence>